<feature type="domain" description="Knr4/Smi1-like" evidence="1">
    <location>
        <begin position="30"/>
        <end position="138"/>
    </location>
</feature>
<name>A0A2N4UM03_9GAMM</name>
<dbReference type="EMBL" id="NPIB01000041">
    <property type="protein sequence ID" value="PLC56071.1"/>
    <property type="molecule type" value="Genomic_DNA"/>
</dbReference>
<gene>
    <name evidence="2" type="ORF">CIK00_20230</name>
</gene>
<proteinExistence type="predicted"/>
<accession>A0A2N4UM03</accession>
<comment type="caution">
    <text evidence="2">The sequence shown here is derived from an EMBL/GenBank/DDBJ whole genome shotgun (WGS) entry which is preliminary data.</text>
</comment>
<dbReference type="Gene3D" id="3.40.1580.10">
    <property type="entry name" value="SMI1/KNR4-like"/>
    <property type="match status" value="1"/>
</dbReference>
<evidence type="ECO:0000313" key="2">
    <source>
        <dbReference type="EMBL" id="PLC56071.1"/>
    </source>
</evidence>
<dbReference type="Proteomes" id="UP000234420">
    <property type="component" value="Unassembled WGS sequence"/>
</dbReference>
<evidence type="ECO:0000313" key="3">
    <source>
        <dbReference type="Proteomes" id="UP000234420"/>
    </source>
</evidence>
<dbReference type="InterPro" id="IPR037883">
    <property type="entry name" value="Knr4/Smi1-like_sf"/>
</dbReference>
<evidence type="ECO:0000259" key="1">
    <source>
        <dbReference type="Pfam" id="PF09346"/>
    </source>
</evidence>
<dbReference type="RefSeq" id="WP_065208812.1">
    <property type="nucleotide sequence ID" value="NZ_JABJXE010000011.1"/>
</dbReference>
<keyword evidence="3" id="KW-1185">Reference proteome</keyword>
<protein>
    <submittedName>
        <fullName evidence="2">SMI1/KNR4 family protein</fullName>
    </submittedName>
</protein>
<organism evidence="2 3">
    <name type="scientific">Photobacterium carnosum</name>
    <dbReference type="NCBI Taxonomy" id="2023717"/>
    <lineage>
        <taxon>Bacteria</taxon>
        <taxon>Pseudomonadati</taxon>
        <taxon>Pseudomonadota</taxon>
        <taxon>Gammaproteobacteria</taxon>
        <taxon>Vibrionales</taxon>
        <taxon>Vibrionaceae</taxon>
        <taxon>Photobacterium</taxon>
    </lineage>
</organism>
<reference evidence="2 3" key="1">
    <citation type="journal article" date="2018" name="Syst. Appl. Microbiol.">
        <title>Photobacterium carnosum sp. nov., isolated from spoiled modified atmosphere packaged poultry meat.</title>
        <authorList>
            <person name="Hilgarth M."/>
            <person name="Fuertes S."/>
            <person name="Ehrmann M."/>
            <person name="Vogel R.F."/>
        </authorList>
    </citation>
    <scope>NUCLEOTIDE SEQUENCE [LARGE SCALE GENOMIC DNA]</scope>
    <source>
        <strain evidence="2 3">TMW 2.2021</strain>
    </source>
</reference>
<dbReference type="Pfam" id="PF09346">
    <property type="entry name" value="SMI1_KNR4"/>
    <property type="match status" value="1"/>
</dbReference>
<sequence>MNSLLEKIRNSKSCIVFPPSGLPEISGKHSLPEDLKEFYRECGGIKFFVGTDYAMEIVSPDNLVSSNPVILPEGWEEYIPENDISNDWYIIAEAGPEQRISIDLGENRIGKCYDSFWDIHASPGECPVLALSFSELLENIFNCKGGYWFWLADDFSNLDDAYD</sequence>
<dbReference type="SUPFAM" id="SSF160631">
    <property type="entry name" value="SMI1/KNR4-like"/>
    <property type="match status" value="1"/>
</dbReference>
<dbReference type="AlphaFoldDB" id="A0A2N4UM03"/>
<dbReference type="InterPro" id="IPR018958">
    <property type="entry name" value="Knr4/Smi1-like_dom"/>
</dbReference>